<reference evidence="2 3" key="2">
    <citation type="journal article" date="2021" name="Curr. Genet.">
        <title>Genetic response to nitrogen starvation in the aggressive Eucalyptus foliar pathogen Teratosphaeria destructans.</title>
        <authorList>
            <person name="Havenga M."/>
            <person name="Wingfield B.D."/>
            <person name="Wingfield M.J."/>
            <person name="Dreyer L.L."/>
            <person name="Roets F."/>
            <person name="Aylward J."/>
        </authorList>
    </citation>
    <scope>NUCLEOTIDE SEQUENCE [LARGE SCALE GENOMIC DNA]</scope>
    <source>
        <strain evidence="2">CMW44962</strain>
    </source>
</reference>
<dbReference type="AlphaFoldDB" id="A0A9W7SZ47"/>
<organism evidence="2 3">
    <name type="scientific">Teratosphaeria destructans</name>
    <dbReference type="NCBI Taxonomy" id="418781"/>
    <lineage>
        <taxon>Eukaryota</taxon>
        <taxon>Fungi</taxon>
        <taxon>Dikarya</taxon>
        <taxon>Ascomycota</taxon>
        <taxon>Pezizomycotina</taxon>
        <taxon>Dothideomycetes</taxon>
        <taxon>Dothideomycetidae</taxon>
        <taxon>Mycosphaerellales</taxon>
        <taxon>Teratosphaeriaceae</taxon>
        <taxon>Teratosphaeria</taxon>
    </lineage>
</organism>
<dbReference type="OrthoDB" id="3944128at2759"/>
<evidence type="ECO:0000313" key="2">
    <source>
        <dbReference type="EMBL" id="KAH9844482.1"/>
    </source>
</evidence>
<proteinExistence type="predicted"/>
<evidence type="ECO:0000256" key="1">
    <source>
        <dbReference type="SAM" id="MobiDB-lite"/>
    </source>
</evidence>
<dbReference type="EMBL" id="RIBY02000335">
    <property type="protein sequence ID" value="KAH9844482.1"/>
    <property type="molecule type" value="Genomic_DNA"/>
</dbReference>
<evidence type="ECO:0000313" key="3">
    <source>
        <dbReference type="Proteomes" id="UP001138500"/>
    </source>
</evidence>
<name>A0A9W7SZ47_9PEZI</name>
<accession>A0A9W7SZ47</accession>
<reference evidence="2 3" key="1">
    <citation type="journal article" date="2018" name="IMA Fungus">
        <title>IMA Genome-F 10: Nine draft genome sequences of Claviceps purpurea s.lat., including C. arundinis, C. humidiphila, and C. cf. spartinae, pseudomolecules for the pitch canker pathogen Fusarium circinatum, draft genome of Davidsoniella eucalypti, Grosmannia galeiformis, Quambalaria eucalypti, and Teratosphaeria destructans.</title>
        <authorList>
            <person name="Wingfield B.D."/>
            <person name="Liu M."/>
            <person name="Nguyen H.D."/>
            <person name="Lane F.A."/>
            <person name="Morgan S.W."/>
            <person name="De Vos L."/>
            <person name="Wilken P.M."/>
            <person name="Duong T.A."/>
            <person name="Aylward J."/>
            <person name="Coetzee M.P."/>
            <person name="Dadej K."/>
            <person name="De Beer Z.W."/>
            <person name="Findlay W."/>
            <person name="Havenga M."/>
            <person name="Kolarik M."/>
            <person name="Menzies J.G."/>
            <person name="Naidoo K."/>
            <person name="Pochopski O."/>
            <person name="Shoukouhi P."/>
            <person name="Santana Q.C."/>
            <person name="Seifert K.A."/>
            <person name="Soal N."/>
            <person name="Steenkamp E.T."/>
            <person name="Tatham C.T."/>
            <person name="van der Nest M.A."/>
            <person name="Wingfield M.J."/>
        </authorList>
    </citation>
    <scope>NUCLEOTIDE SEQUENCE [LARGE SCALE GENOMIC DNA]</scope>
    <source>
        <strain evidence="2">CMW44962</strain>
    </source>
</reference>
<comment type="caution">
    <text evidence="2">The sequence shown here is derived from an EMBL/GenBank/DDBJ whole genome shotgun (WGS) entry which is preliminary data.</text>
</comment>
<feature type="region of interest" description="Disordered" evidence="1">
    <location>
        <begin position="46"/>
        <end position="81"/>
    </location>
</feature>
<protein>
    <submittedName>
        <fullName evidence="2">Mucin-2</fullName>
    </submittedName>
</protein>
<dbReference type="Proteomes" id="UP001138500">
    <property type="component" value="Unassembled WGS sequence"/>
</dbReference>
<gene>
    <name evidence="2" type="ORF">Tdes44962_MAKER01516</name>
</gene>
<keyword evidence="3" id="KW-1185">Reference proteome</keyword>
<sequence>MDEIYRRHLVVPPEIRGIDPAWSTCLLGLKGLYDPPEALQPVSTLAGVRTPGRPGRTGGPAAPAPTPSLDGPAITSSETSTAATSTAIASSSSAAMLGASSPIRLSILTLCAFAFARAMSWFICP</sequence>